<reference evidence="4" key="1">
    <citation type="submission" date="2016-06" db="EMBL/GenBank/DDBJ databases">
        <authorList>
            <person name="Sutton G."/>
            <person name="Brinkac L."/>
            <person name="Sanka R."/>
            <person name="Adams M."/>
            <person name="Lau E."/>
            <person name="Mehaffy C."/>
            <person name="Tameris M."/>
            <person name="Hatherill M."/>
            <person name="Hanekom W."/>
            <person name="Mahomed H."/>
            <person name="Mcshane H."/>
        </authorList>
    </citation>
    <scope>NUCLEOTIDE SEQUENCE [LARGE SCALE GENOMIC DNA]</scope>
    <source>
        <strain evidence="4">852002-51209_SCH5440388</strain>
    </source>
</reference>
<dbReference type="PANTHER" id="PTHR42760">
    <property type="entry name" value="SHORT-CHAIN DEHYDROGENASES/REDUCTASES FAMILY MEMBER"/>
    <property type="match status" value="1"/>
</dbReference>
<proteinExistence type="inferred from homology"/>
<dbReference type="Pfam" id="PF13561">
    <property type="entry name" value="adh_short_C2"/>
    <property type="match status" value="1"/>
</dbReference>
<dbReference type="OrthoDB" id="286404at2"/>
<evidence type="ECO:0000313" key="3">
    <source>
        <dbReference type="EMBL" id="OBB33703.1"/>
    </source>
</evidence>
<dbReference type="GO" id="GO:0006633">
    <property type="term" value="P:fatty acid biosynthetic process"/>
    <property type="evidence" value="ECO:0007669"/>
    <property type="project" value="TreeGrafter"/>
</dbReference>
<organism evidence="3 4">
    <name type="scientific">Mycolicibacterium peregrinum</name>
    <name type="common">Mycobacterium peregrinum</name>
    <dbReference type="NCBI Taxonomy" id="43304"/>
    <lineage>
        <taxon>Bacteria</taxon>
        <taxon>Bacillati</taxon>
        <taxon>Actinomycetota</taxon>
        <taxon>Actinomycetes</taxon>
        <taxon>Mycobacteriales</taxon>
        <taxon>Mycobacteriaceae</taxon>
        <taxon>Mycolicibacterium</taxon>
    </lineage>
</organism>
<keyword evidence="2" id="KW-0560">Oxidoreductase</keyword>
<dbReference type="GO" id="GO:0016616">
    <property type="term" value="F:oxidoreductase activity, acting on the CH-OH group of donors, NAD or NADP as acceptor"/>
    <property type="evidence" value="ECO:0007669"/>
    <property type="project" value="TreeGrafter"/>
</dbReference>
<dbReference type="SUPFAM" id="SSF51735">
    <property type="entry name" value="NAD(P)-binding Rossmann-fold domains"/>
    <property type="match status" value="1"/>
</dbReference>
<dbReference type="RefSeq" id="WP_064929588.1">
    <property type="nucleotide sequence ID" value="NZ_LZSO01000008.1"/>
</dbReference>
<comment type="caution">
    <text evidence="3">The sequence shown here is derived from an EMBL/GenBank/DDBJ whole genome shotgun (WGS) entry which is preliminary data.</text>
</comment>
<dbReference type="PROSITE" id="PS00061">
    <property type="entry name" value="ADH_SHORT"/>
    <property type="match status" value="1"/>
</dbReference>
<evidence type="ECO:0000313" key="4">
    <source>
        <dbReference type="Proteomes" id="UP000093902"/>
    </source>
</evidence>
<comment type="similarity">
    <text evidence="1">Belongs to the short-chain dehydrogenases/reductases (SDR) family.</text>
</comment>
<protein>
    <submittedName>
        <fullName evidence="3">Oxidoreductase</fullName>
    </submittedName>
</protein>
<dbReference type="PANTHER" id="PTHR42760:SF133">
    <property type="entry name" value="3-OXOACYL-[ACYL-CARRIER-PROTEIN] REDUCTASE"/>
    <property type="match status" value="1"/>
</dbReference>
<sequence>MTSRLTFDFGGSTALVTGGTSGIGHAIATKLRDAGAVVTTTGRKPQAADYGVDLEGITYHQLELADRNGIQELAAEFSTLDILVNNAGAIFAGGMDESTPDGFRATVDLNLFGPFELTTALHDALTKSTAPGGASVVGLSSLSTVRAVPMVPAYGAAKSGVLAMTRNFAMKWGPDRIRVNAVTAGFIDTPMTCPELVPDYIAEQLSRTPLGRLGTPEDVADAVVFLCTENSSFITGSVVTVDGGYCVS</sequence>
<gene>
    <name evidence="3" type="ORF">A5792_11425</name>
</gene>
<dbReference type="CDD" id="cd05233">
    <property type="entry name" value="SDR_c"/>
    <property type="match status" value="1"/>
</dbReference>
<dbReference type="InterPro" id="IPR020904">
    <property type="entry name" value="Sc_DH/Rdtase_CS"/>
</dbReference>
<dbReference type="FunFam" id="3.40.50.720:FF:000084">
    <property type="entry name" value="Short-chain dehydrogenase reductase"/>
    <property type="match status" value="1"/>
</dbReference>
<dbReference type="InterPro" id="IPR036291">
    <property type="entry name" value="NAD(P)-bd_dom_sf"/>
</dbReference>
<dbReference type="PRINTS" id="PR00081">
    <property type="entry name" value="GDHRDH"/>
</dbReference>
<dbReference type="AlphaFoldDB" id="A0A1A0RI11"/>
<dbReference type="Gene3D" id="3.40.50.720">
    <property type="entry name" value="NAD(P)-binding Rossmann-like Domain"/>
    <property type="match status" value="1"/>
</dbReference>
<dbReference type="InterPro" id="IPR002347">
    <property type="entry name" value="SDR_fam"/>
</dbReference>
<dbReference type="PRINTS" id="PR00080">
    <property type="entry name" value="SDRFAMILY"/>
</dbReference>
<name>A0A1A0RI11_MYCPR</name>
<accession>A0A1A0RI11</accession>
<dbReference type="EMBL" id="LZSO01000008">
    <property type="protein sequence ID" value="OBB33703.1"/>
    <property type="molecule type" value="Genomic_DNA"/>
</dbReference>
<dbReference type="Proteomes" id="UP000093902">
    <property type="component" value="Unassembled WGS sequence"/>
</dbReference>
<evidence type="ECO:0000256" key="1">
    <source>
        <dbReference type="ARBA" id="ARBA00006484"/>
    </source>
</evidence>
<evidence type="ECO:0000256" key="2">
    <source>
        <dbReference type="ARBA" id="ARBA00023002"/>
    </source>
</evidence>
<dbReference type="GO" id="GO:0048038">
    <property type="term" value="F:quinone binding"/>
    <property type="evidence" value="ECO:0007669"/>
    <property type="project" value="TreeGrafter"/>
</dbReference>